<proteinExistence type="predicted"/>
<sequence length="368" mass="42276">MPSSTYLACLIAWFALLGLMAWWLIHVRRSRRRAGLPPRWVDPALGWWCVLVLLTLPECWFAYVYDDTDSYGQTNVSRKWFERHVRANQAGYRDDRDWPTAREAGVVYVGFAGDSFTFGHGIRRTADRFSDLVARRLHTELAGRVRVMNLALPGVEIRALSEKLVPELIQSGLPLDVLVYVFVPNDIEYLDERTAEFYQQQQAQVPKFFLWRDTYFYNWLYLRVTGLLGGRRGDYYGYLAEAYRGPPWERFQSKLRELHRLCQQQAIELRVVTFPFLTRWGADDPFAGAYAQLAAHCREEGIACLDLRPVLEPHAAEGLVVSPFDAHPNETAHRLAAAEISRDLAVALTCRMSGNGPCEPRDEPSHEH</sequence>
<feature type="transmembrane region" description="Helical" evidence="1">
    <location>
        <begin position="6"/>
        <end position="25"/>
    </location>
</feature>
<feature type="transmembrane region" description="Helical" evidence="1">
    <location>
        <begin position="45"/>
        <end position="65"/>
    </location>
</feature>
<accession>A0A7C4QQC0</accession>
<dbReference type="InterPro" id="IPR036514">
    <property type="entry name" value="SGNH_hydro_sf"/>
</dbReference>
<evidence type="ECO:0000259" key="2">
    <source>
        <dbReference type="Pfam" id="PF13472"/>
    </source>
</evidence>
<dbReference type="Pfam" id="PF13472">
    <property type="entry name" value="Lipase_GDSL_2"/>
    <property type="match status" value="1"/>
</dbReference>
<name>A0A7C4QQC0_9PLAN</name>
<gene>
    <name evidence="3" type="ORF">ENS64_12815</name>
</gene>
<dbReference type="Gene3D" id="3.40.50.1110">
    <property type="entry name" value="SGNH hydrolase"/>
    <property type="match status" value="1"/>
</dbReference>
<keyword evidence="1" id="KW-1133">Transmembrane helix</keyword>
<organism evidence="3">
    <name type="scientific">Schlesneria paludicola</name>
    <dbReference type="NCBI Taxonomy" id="360056"/>
    <lineage>
        <taxon>Bacteria</taxon>
        <taxon>Pseudomonadati</taxon>
        <taxon>Planctomycetota</taxon>
        <taxon>Planctomycetia</taxon>
        <taxon>Planctomycetales</taxon>
        <taxon>Planctomycetaceae</taxon>
        <taxon>Schlesneria</taxon>
    </lineage>
</organism>
<protein>
    <submittedName>
        <fullName evidence="3">SGNH/GDSL hydrolase family protein</fullName>
    </submittedName>
</protein>
<dbReference type="GO" id="GO:0016788">
    <property type="term" value="F:hydrolase activity, acting on ester bonds"/>
    <property type="evidence" value="ECO:0007669"/>
    <property type="project" value="UniProtKB-ARBA"/>
</dbReference>
<comment type="caution">
    <text evidence="3">The sequence shown here is derived from an EMBL/GenBank/DDBJ whole genome shotgun (WGS) entry which is preliminary data.</text>
</comment>
<dbReference type="AlphaFoldDB" id="A0A7C4QQC0"/>
<evidence type="ECO:0000256" key="1">
    <source>
        <dbReference type="SAM" id="Phobius"/>
    </source>
</evidence>
<reference evidence="3" key="1">
    <citation type="journal article" date="2020" name="mSystems">
        <title>Genome- and Community-Level Interaction Insights into Carbon Utilization and Element Cycling Functions of Hydrothermarchaeota in Hydrothermal Sediment.</title>
        <authorList>
            <person name="Zhou Z."/>
            <person name="Liu Y."/>
            <person name="Xu W."/>
            <person name="Pan J."/>
            <person name="Luo Z.H."/>
            <person name="Li M."/>
        </authorList>
    </citation>
    <scope>NUCLEOTIDE SEQUENCE [LARGE SCALE GENOMIC DNA]</scope>
    <source>
        <strain evidence="3">SpSt-508</strain>
    </source>
</reference>
<dbReference type="EMBL" id="DSVQ01000016">
    <property type="protein sequence ID" value="HGT40123.1"/>
    <property type="molecule type" value="Genomic_DNA"/>
</dbReference>
<evidence type="ECO:0000313" key="3">
    <source>
        <dbReference type="EMBL" id="HGT40123.1"/>
    </source>
</evidence>
<keyword evidence="1" id="KW-0472">Membrane</keyword>
<keyword evidence="1" id="KW-0812">Transmembrane</keyword>
<feature type="domain" description="SGNH hydrolase-type esterase" evidence="2">
    <location>
        <begin position="111"/>
        <end position="335"/>
    </location>
</feature>
<dbReference type="SUPFAM" id="SSF52266">
    <property type="entry name" value="SGNH hydrolase"/>
    <property type="match status" value="1"/>
</dbReference>
<keyword evidence="3" id="KW-0378">Hydrolase</keyword>
<dbReference type="InterPro" id="IPR013830">
    <property type="entry name" value="SGNH_hydro"/>
</dbReference>